<dbReference type="PANTHER" id="PTHR47219">
    <property type="entry name" value="RAB GTPASE-ACTIVATING PROTEIN 1-LIKE"/>
    <property type="match status" value="1"/>
</dbReference>
<proteinExistence type="predicted"/>
<dbReference type="GO" id="GO:0016192">
    <property type="term" value="P:vesicle-mediated transport"/>
    <property type="evidence" value="ECO:0007669"/>
    <property type="project" value="UniProtKB-ARBA"/>
</dbReference>
<dbReference type="GO" id="GO:0031267">
    <property type="term" value="F:small GTPase binding"/>
    <property type="evidence" value="ECO:0007669"/>
    <property type="project" value="TreeGrafter"/>
</dbReference>
<dbReference type="SUPFAM" id="SSF47923">
    <property type="entry name" value="Ypt/Rab-GAP domain of gyp1p"/>
    <property type="match status" value="2"/>
</dbReference>
<dbReference type="GO" id="GO:0005096">
    <property type="term" value="F:GTPase activator activity"/>
    <property type="evidence" value="ECO:0007669"/>
    <property type="project" value="TreeGrafter"/>
</dbReference>
<dbReference type="PANTHER" id="PTHR47219:SF15">
    <property type="entry name" value="TBC1 DOMAIN FAMILY MEMBER 12 ISOFORM X1"/>
    <property type="match status" value="1"/>
</dbReference>
<feature type="domain" description="Rab-GAP TBC" evidence="2">
    <location>
        <begin position="390"/>
        <end position="592"/>
    </location>
</feature>
<feature type="region of interest" description="Disordered" evidence="1">
    <location>
        <begin position="119"/>
        <end position="138"/>
    </location>
</feature>
<feature type="region of interest" description="Disordered" evidence="1">
    <location>
        <begin position="1"/>
        <end position="31"/>
    </location>
</feature>
<sequence>MKNFDTYDSIKDKQVGVPNGENLRTGETEPEEDNFNKIKTVAKQYDFDTKLCYSNNLSLDLRSQSLPDCSNNDSQLNVSLDDCDCSRPQYEDNSPSPKSDSWFKTFRTWPERYEKLKNVETSPNSSATKPENTHESSHCDLIDNSNLKNKLSFNEALQNISLAYSPITKQLHLVDNPKICETDCNNDKHFGNTEDSTAKKLGHRRTEAGSFSSTISSWSAISDPSTSGSLIGSEDRSVSSFDINNYKPRRKSLTSFFSKHVFTWKGASNEPVISGSVWKIFSKQPSQSVHGSPLHGVASSSALIQHERPSNLPAKSQDEEQRHKDEYRAILVAAKKKEAQTSAAKQKQQKLQLKVEEQQATATKHFTQNVLPNWNTMRSHKKTLDLWWQGIPSSVRGKVWKLAIGNELNLTPQLYDICLNRAQNRLNNTDGIQCESEGDQESSMDVIQLDISRTFPHLGIFQEGGPYSEALHSLLAAYVCYRPDVGYVQGMSYIAAILILNMEPCDAFICFANLLNQPLHLSAFTLNQSRMQTYYNAYDQIFSYNLPKLHAHFTNSGLTPDLYLLDWIYTIYAKAMPLDIACRVWDVFLRDGYEFIFRTALGILYLHQDVLIYMDFLQGAQFLTHLPEDISADSLFKSIQLVNTTIGKQTFSQIVEKCKFS</sequence>
<dbReference type="Pfam" id="PF00566">
    <property type="entry name" value="RabGAP-TBC"/>
    <property type="match status" value="1"/>
</dbReference>
<reference evidence="5" key="1">
    <citation type="submission" date="2025-04" db="UniProtKB">
        <authorList>
            <consortium name="RefSeq"/>
        </authorList>
    </citation>
    <scope>IDENTIFICATION</scope>
    <source>
        <tissue evidence="5">Whole insect</tissue>
    </source>
</reference>
<evidence type="ECO:0000259" key="2">
    <source>
        <dbReference type="PROSITE" id="PS50086"/>
    </source>
</evidence>
<evidence type="ECO:0000313" key="3">
    <source>
        <dbReference type="EnsemblMetazoa" id="XP_028141744.1"/>
    </source>
</evidence>
<feature type="compositionally biased region" description="Polar residues" evidence="1">
    <location>
        <begin position="119"/>
        <end position="130"/>
    </location>
</feature>
<dbReference type="RefSeq" id="XP_028141744.1">
    <property type="nucleotide sequence ID" value="XM_028285943.1"/>
</dbReference>
<dbReference type="AlphaFoldDB" id="A0A6P7FYU8"/>
<dbReference type="Gene3D" id="1.10.10.750">
    <property type="entry name" value="Ypt/Rab-GAP domain of gyp1p, domain 1"/>
    <property type="match status" value="1"/>
</dbReference>
<dbReference type="FunFam" id="1.10.8.270:FF:000008">
    <property type="entry name" value="Putative TBC1 domain family member 14"/>
    <property type="match status" value="1"/>
</dbReference>
<reference evidence="3" key="2">
    <citation type="submission" date="2025-05" db="UniProtKB">
        <authorList>
            <consortium name="EnsemblMetazoa"/>
        </authorList>
    </citation>
    <scope>IDENTIFICATION</scope>
</reference>
<dbReference type="KEGG" id="dvv:114335666"/>
<dbReference type="InterPro" id="IPR050302">
    <property type="entry name" value="Rab_GAP_TBC_domain"/>
</dbReference>
<dbReference type="Gene3D" id="1.10.8.270">
    <property type="entry name" value="putative rabgap domain of human tbc1 domain family member 14 like domains"/>
    <property type="match status" value="1"/>
</dbReference>
<dbReference type="SMART" id="SM00164">
    <property type="entry name" value="TBC"/>
    <property type="match status" value="1"/>
</dbReference>
<evidence type="ECO:0000256" key="1">
    <source>
        <dbReference type="SAM" id="MobiDB-lite"/>
    </source>
</evidence>
<dbReference type="PROSITE" id="PS50086">
    <property type="entry name" value="TBC_RABGAP"/>
    <property type="match status" value="1"/>
</dbReference>
<evidence type="ECO:0000313" key="4">
    <source>
        <dbReference type="Proteomes" id="UP001652700"/>
    </source>
</evidence>
<dbReference type="Proteomes" id="UP001652700">
    <property type="component" value="Unplaced"/>
</dbReference>
<name>A0A6P7FYU8_DIAVI</name>
<dbReference type="GeneID" id="114335666"/>
<dbReference type="Gene3D" id="1.10.472.80">
    <property type="entry name" value="Ypt/Rab-GAP domain of gyp1p, domain 3"/>
    <property type="match status" value="1"/>
</dbReference>
<dbReference type="GO" id="GO:0005773">
    <property type="term" value="C:vacuole"/>
    <property type="evidence" value="ECO:0007669"/>
    <property type="project" value="UniProtKB-ARBA"/>
</dbReference>
<dbReference type="FunFam" id="1.10.472.80:FF:000006">
    <property type="entry name" value="TBC1 domain family member 14"/>
    <property type="match status" value="1"/>
</dbReference>
<gene>
    <name evidence="5" type="primary">LOC114335666</name>
</gene>
<dbReference type="OrthoDB" id="294251at2759"/>
<dbReference type="InParanoid" id="A0A6P7FYU8"/>
<protein>
    <submittedName>
        <fullName evidence="5">TBC1 domain family member 14-like</fullName>
    </submittedName>
</protein>
<keyword evidence="4" id="KW-1185">Reference proteome</keyword>
<dbReference type="GO" id="GO:0031410">
    <property type="term" value="C:cytoplasmic vesicle"/>
    <property type="evidence" value="ECO:0007669"/>
    <property type="project" value="UniProtKB-ARBA"/>
</dbReference>
<dbReference type="InterPro" id="IPR000195">
    <property type="entry name" value="Rab-GAP-TBC_dom"/>
</dbReference>
<dbReference type="InterPro" id="IPR035969">
    <property type="entry name" value="Rab-GAP_TBC_sf"/>
</dbReference>
<organism evidence="5">
    <name type="scientific">Diabrotica virgifera virgifera</name>
    <name type="common">western corn rootworm</name>
    <dbReference type="NCBI Taxonomy" id="50390"/>
    <lineage>
        <taxon>Eukaryota</taxon>
        <taxon>Metazoa</taxon>
        <taxon>Ecdysozoa</taxon>
        <taxon>Arthropoda</taxon>
        <taxon>Hexapoda</taxon>
        <taxon>Insecta</taxon>
        <taxon>Pterygota</taxon>
        <taxon>Neoptera</taxon>
        <taxon>Endopterygota</taxon>
        <taxon>Coleoptera</taxon>
        <taxon>Polyphaga</taxon>
        <taxon>Cucujiformia</taxon>
        <taxon>Chrysomeloidea</taxon>
        <taxon>Chrysomelidae</taxon>
        <taxon>Galerucinae</taxon>
        <taxon>Diabroticina</taxon>
        <taxon>Diabroticites</taxon>
        <taxon>Diabrotica</taxon>
    </lineage>
</organism>
<evidence type="ECO:0000313" key="5">
    <source>
        <dbReference type="RefSeq" id="XP_028141744.1"/>
    </source>
</evidence>
<accession>A0A6P7FYU8</accession>
<dbReference type="EnsemblMetazoa" id="XM_028285943.2">
    <property type="protein sequence ID" value="XP_028141744.1"/>
    <property type="gene ID" value="LOC114335666"/>
</dbReference>